<dbReference type="eggNOG" id="ENOG502QPKR">
    <property type="taxonomic scope" value="Eukaryota"/>
</dbReference>
<proteinExistence type="predicted"/>
<evidence type="ECO:0000259" key="3">
    <source>
        <dbReference type="PROSITE" id="PS50848"/>
    </source>
</evidence>
<dbReference type="PANTHER" id="PTHR45950">
    <property type="entry name" value="HOMEOBOX-LEUCINE ZIPPER PROTEIN ATHB-14"/>
    <property type="match status" value="1"/>
</dbReference>
<name>A0A0E0Q2R6_ORYRU</name>
<dbReference type="Gramene" id="ORUFI06G29670.1">
    <property type="protein sequence ID" value="ORUFI06G29670.1"/>
    <property type="gene ID" value="ORUFI06G29670"/>
</dbReference>
<dbReference type="InterPro" id="IPR044830">
    <property type="entry name" value="HD-Zip_III"/>
</dbReference>
<reference evidence="4" key="2">
    <citation type="submission" date="2015-06" db="UniProtKB">
        <authorList>
            <consortium name="EnsemblPlants"/>
        </authorList>
    </citation>
    <scope>IDENTIFICATION</scope>
</reference>
<dbReference type="OMA" id="KISMASC"/>
<sequence length="364" mass="39318">MQLYAPTTLAPAHDFWLLRYTSILGDGSLVVCERSLSSKQGGPSMPLVQPFIRDEMLPSGFLIRPSDGGGSVIHIVDHMDLEPWSVPEVVRPLYESSALVAQKISMASCKIQSLRCLRQVAYKDTRSVITGWGRKLAALHALSQKAHHVGLLNSRCFLVLAMNLQFKSVKNNFACSLFRGFNEVLNGLADDGWSVIESDGIDDVCISVNSSKVTGCNATFSSGLTIVSTGVLCAKASMLLQFLEVIKLGNTRNYQDTLVHRDLFLLQRRHGAGSAASIAAASSKAVMTIAFQFAFESHLQGSVPAMAQQYMCSIISSVQRIAVVLSSSRLVPPGVAAATQHAPATRCCPDGFARAIGLWLRSCL</sequence>
<dbReference type="EnsemblPlants" id="ORUFI06G29670.1">
    <property type="protein sequence ID" value="ORUFI06G29670.1"/>
    <property type="gene ID" value="ORUFI06G29670"/>
</dbReference>
<comment type="subcellular location">
    <subcellularLocation>
        <location evidence="1">Nucleus</location>
    </subcellularLocation>
</comment>
<dbReference type="Proteomes" id="UP000008022">
    <property type="component" value="Unassembled WGS sequence"/>
</dbReference>
<dbReference type="InterPro" id="IPR002913">
    <property type="entry name" value="START_lipid-bd_dom"/>
</dbReference>
<dbReference type="InterPro" id="IPR023393">
    <property type="entry name" value="START-like_dom_sf"/>
</dbReference>
<dbReference type="HOGENOM" id="CLU_016944_0_0_1"/>
<accession>A0A0E0Q2R6</accession>
<dbReference type="GO" id="GO:0005634">
    <property type="term" value="C:nucleus"/>
    <property type="evidence" value="ECO:0007669"/>
    <property type="project" value="UniProtKB-SubCell"/>
</dbReference>
<reference evidence="5" key="1">
    <citation type="submission" date="2013-06" db="EMBL/GenBank/DDBJ databases">
        <authorList>
            <person name="Zhao Q."/>
        </authorList>
    </citation>
    <scope>NUCLEOTIDE SEQUENCE</scope>
    <source>
        <strain evidence="5">cv. W1943</strain>
    </source>
</reference>
<dbReference type="Gene3D" id="3.30.530.20">
    <property type="match status" value="1"/>
</dbReference>
<dbReference type="GO" id="GO:0008289">
    <property type="term" value="F:lipid binding"/>
    <property type="evidence" value="ECO:0007669"/>
    <property type="project" value="InterPro"/>
</dbReference>
<evidence type="ECO:0000313" key="4">
    <source>
        <dbReference type="EnsemblPlants" id="ORUFI06G29670.1"/>
    </source>
</evidence>
<dbReference type="SUPFAM" id="SSF55961">
    <property type="entry name" value="Bet v1-like"/>
    <property type="match status" value="1"/>
</dbReference>
<keyword evidence="2" id="KW-0539">Nucleus</keyword>
<evidence type="ECO:0000313" key="5">
    <source>
        <dbReference type="Proteomes" id="UP000008022"/>
    </source>
</evidence>
<dbReference type="Pfam" id="PF01852">
    <property type="entry name" value="START"/>
    <property type="match status" value="1"/>
</dbReference>
<evidence type="ECO:0000256" key="2">
    <source>
        <dbReference type="ARBA" id="ARBA00023242"/>
    </source>
</evidence>
<protein>
    <recommendedName>
        <fullName evidence="3">START domain-containing protein</fullName>
    </recommendedName>
</protein>
<dbReference type="STRING" id="4529.A0A0E0Q2R6"/>
<dbReference type="GO" id="GO:0003700">
    <property type="term" value="F:DNA-binding transcription factor activity"/>
    <property type="evidence" value="ECO:0007669"/>
    <property type="project" value="InterPro"/>
</dbReference>
<feature type="domain" description="START" evidence="3">
    <location>
        <begin position="1"/>
        <end position="97"/>
    </location>
</feature>
<dbReference type="AlphaFoldDB" id="A0A0E0Q2R6"/>
<dbReference type="PROSITE" id="PS50848">
    <property type="entry name" value="START"/>
    <property type="match status" value="1"/>
</dbReference>
<dbReference type="PANTHER" id="PTHR45950:SF1">
    <property type="entry name" value="HOMEOBOX-LEUCINE ZIPPER PROTEIN ATHB-15"/>
    <property type="match status" value="1"/>
</dbReference>
<organism evidence="4 5">
    <name type="scientific">Oryza rufipogon</name>
    <name type="common">Brownbeard rice</name>
    <name type="synonym">Asian wild rice</name>
    <dbReference type="NCBI Taxonomy" id="4529"/>
    <lineage>
        <taxon>Eukaryota</taxon>
        <taxon>Viridiplantae</taxon>
        <taxon>Streptophyta</taxon>
        <taxon>Embryophyta</taxon>
        <taxon>Tracheophyta</taxon>
        <taxon>Spermatophyta</taxon>
        <taxon>Magnoliopsida</taxon>
        <taxon>Liliopsida</taxon>
        <taxon>Poales</taxon>
        <taxon>Poaceae</taxon>
        <taxon>BOP clade</taxon>
        <taxon>Oryzoideae</taxon>
        <taxon>Oryzeae</taxon>
        <taxon>Oryzinae</taxon>
        <taxon>Oryza</taxon>
    </lineage>
</organism>
<evidence type="ECO:0000256" key="1">
    <source>
        <dbReference type="ARBA" id="ARBA00004123"/>
    </source>
</evidence>
<keyword evidence="5" id="KW-1185">Reference proteome</keyword>